<dbReference type="GO" id="GO:0016020">
    <property type="term" value="C:membrane"/>
    <property type="evidence" value="ECO:0007669"/>
    <property type="project" value="TreeGrafter"/>
</dbReference>
<accession>A0A8H3EG23</accession>
<gene>
    <name evidence="2" type="ORF">HETSPECPRED_003265</name>
</gene>
<sequence length="278" mass="30196">MSNRNLVPRGSYKPSPFSRTLFVGLRALDPLLQYAILSQWLGIGWLPFLLGGSLLPTTTNAISGGGPSPTSPSSAPPNSTLILDLPPYQSLLLCMSIASMLKQTYWALFIVREEMSPSYAVIMATAATVMNSLNSVLGLWSRTSGSSSPPDSALLSLIANPTIFLGTLLFATGILLEFISEVQRSAFKADPKNKGQPYAGGLFGYARNINYTGFSLWKAGYAMVAAGLGLGIVVAVVILNDFRRRAVPEIEGYCKRRYGRDWEEVKRKVRWVLIPGVV</sequence>
<keyword evidence="1" id="KW-0812">Transmembrane</keyword>
<keyword evidence="3" id="KW-1185">Reference proteome</keyword>
<evidence type="ECO:0000256" key="1">
    <source>
        <dbReference type="SAM" id="Phobius"/>
    </source>
</evidence>
<evidence type="ECO:0008006" key="4">
    <source>
        <dbReference type="Google" id="ProtNLM"/>
    </source>
</evidence>
<dbReference type="Pfam" id="PF06966">
    <property type="entry name" value="DUF1295"/>
    <property type="match status" value="1"/>
</dbReference>
<dbReference type="InterPro" id="IPR010721">
    <property type="entry name" value="UstE-like"/>
</dbReference>
<evidence type="ECO:0000313" key="2">
    <source>
        <dbReference type="EMBL" id="CAF9903958.1"/>
    </source>
</evidence>
<keyword evidence="1" id="KW-0472">Membrane</keyword>
<keyword evidence="1" id="KW-1133">Transmembrane helix</keyword>
<protein>
    <recommendedName>
        <fullName evidence="4">Steroid 5-alpha reductase C-terminal domain-containing protein</fullName>
    </recommendedName>
</protein>
<feature type="transmembrane region" description="Helical" evidence="1">
    <location>
        <begin position="120"/>
        <end position="141"/>
    </location>
</feature>
<comment type="caution">
    <text evidence="2">The sequence shown here is derived from an EMBL/GenBank/DDBJ whole genome shotgun (WGS) entry which is preliminary data.</text>
</comment>
<dbReference type="PANTHER" id="PTHR32251:SF15">
    <property type="entry name" value="3-OXO-5-ALPHA-STEROID 4-DEHYDROGENASE (DUF1295)"/>
    <property type="match status" value="1"/>
</dbReference>
<feature type="transmembrane region" description="Helical" evidence="1">
    <location>
        <begin position="220"/>
        <end position="239"/>
    </location>
</feature>
<proteinExistence type="predicted"/>
<dbReference type="OrthoDB" id="67965at2759"/>
<organism evidence="2 3">
    <name type="scientific">Heterodermia speciosa</name>
    <dbReference type="NCBI Taxonomy" id="116794"/>
    <lineage>
        <taxon>Eukaryota</taxon>
        <taxon>Fungi</taxon>
        <taxon>Dikarya</taxon>
        <taxon>Ascomycota</taxon>
        <taxon>Pezizomycotina</taxon>
        <taxon>Lecanoromycetes</taxon>
        <taxon>OSLEUM clade</taxon>
        <taxon>Lecanoromycetidae</taxon>
        <taxon>Caliciales</taxon>
        <taxon>Physciaceae</taxon>
        <taxon>Heterodermia</taxon>
    </lineage>
</organism>
<dbReference type="Gene3D" id="1.20.120.1630">
    <property type="match status" value="1"/>
</dbReference>
<evidence type="ECO:0000313" key="3">
    <source>
        <dbReference type="Proteomes" id="UP000664521"/>
    </source>
</evidence>
<dbReference type="AlphaFoldDB" id="A0A8H3EG23"/>
<dbReference type="PANTHER" id="PTHR32251">
    <property type="entry name" value="3-OXO-5-ALPHA-STEROID 4-DEHYDROGENASE"/>
    <property type="match status" value="1"/>
</dbReference>
<reference evidence="2" key="1">
    <citation type="submission" date="2021-03" db="EMBL/GenBank/DDBJ databases">
        <authorList>
            <person name="Tagirdzhanova G."/>
        </authorList>
    </citation>
    <scope>NUCLEOTIDE SEQUENCE</scope>
</reference>
<feature type="transmembrane region" description="Helical" evidence="1">
    <location>
        <begin position="153"/>
        <end position="176"/>
    </location>
</feature>
<dbReference type="EMBL" id="CAJPDS010000002">
    <property type="protein sequence ID" value="CAF9903958.1"/>
    <property type="molecule type" value="Genomic_DNA"/>
</dbReference>
<name>A0A8H3EG23_9LECA</name>
<dbReference type="Proteomes" id="UP000664521">
    <property type="component" value="Unassembled WGS sequence"/>
</dbReference>